<sequence>MSDEEMASPQSPSKVFHCLIFSISFVVIVPILCIALALGLPPGGELSYTRDSDLKDINRTIYLMADLISVDIPNAAMVMDWLIYLDTCEVNCTDVNIFFDTNFFSSDHSDDHNPYNTNIPTDPIFKWNASYPIDPDLRRNIPIFSTKLIVLPDDDDSFAHRRSIVYYPFDSYGAFIVAFAQEAATNKSVSVSIISATGRVVGLNIIAEIIEKDLTHWEAGTFLQEPIVVFLTFKRSTLVIVYCLMVTLTFWLVTLMICLVMIATVVFGFRQRNEIFVVPIGTVFAFTQLRSTMPEAPEDFDNPGGILDFAGLLPCLILLSISSVSMVGVYLFANPDDPSRRALTWSELENVLHHYIQHVWITAEEWVWRVRFRIMIAKRIMRPPYNIEIPLADTAHENPA</sequence>
<evidence type="ECO:0000256" key="1">
    <source>
        <dbReference type="SAM" id="Phobius"/>
    </source>
</evidence>
<accession>A0AA39M632</accession>
<dbReference type="Proteomes" id="UP001175226">
    <property type="component" value="Unassembled WGS sequence"/>
</dbReference>
<evidence type="ECO:0008006" key="4">
    <source>
        <dbReference type="Google" id="ProtNLM"/>
    </source>
</evidence>
<organism evidence="2 3">
    <name type="scientific">Armillaria borealis</name>
    <dbReference type="NCBI Taxonomy" id="47425"/>
    <lineage>
        <taxon>Eukaryota</taxon>
        <taxon>Fungi</taxon>
        <taxon>Dikarya</taxon>
        <taxon>Basidiomycota</taxon>
        <taxon>Agaricomycotina</taxon>
        <taxon>Agaricomycetes</taxon>
        <taxon>Agaricomycetidae</taxon>
        <taxon>Agaricales</taxon>
        <taxon>Marasmiineae</taxon>
        <taxon>Physalacriaceae</taxon>
        <taxon>Armillaria</taxon>
    </lineage>
</organism>
<evidence type="ECO:0000313" key="3">
    <source>
        <dbReference type="Proteomes" id="UP001175226"/>
    </source>
</evidence>
<keyword evidence="1" id="KW-0472">Membrane</keyword>
<feature type="transmembrane region" description="Helical" evidence="1">
    <location>
        <begin position="311"/>
        <end position="333"/>
    </location>
</feature>
<proteinExistence type="predicted"/>
<feature type="transmembrane region" description="Helical" evidence="1">
    <location>
        <begin position="239"/>
        <end position="268"/>
    </location>
</feature>
<reference evidence="2" key="1">
    <citation type="submission" date="2023-06" db="EMBL/GenBank/DDBJ databases">
        <authorList>
            <consortium name="Lawrence Berkeley National Laboratory"/>
            <person name="Ahrendt S."/>
            <person name="Sahu N."/>
            <person name="Indic B."/>
            <person name="Wong-Bajracharya J."/>
            <person name="Merenyi Z."/>
            <person name="Ke H.-M."/>
            <person name="Monk M."/>
            <person name="Kocsube S."/>
            <person name="Drula E."/>
            <person name="Lipzen A."/>
            <person name="Balint B."/>
            <person name="Henrissat B."/>
            <person name="Andreopoulos B."/>
            <person name="Martin F.M."/>
            <person name="Harder C.B."/>
            <person name="Rigling D."/>
            <person name="Ford K.L."/>
            <person name="Foster G.D."/>
            <person name="Pangilinan J."/>
            <person name="Papanicolaou A."/>
            <person name="Barry K."/>
            <person name="LaButti K."/>
            <person name="Viragh M."/>
            <person name="Koriabine M."/>
            <person name="Yan M."/>
            <person name="Riley R."/>
            <person name="Champramary S."/>
            <person name="Plett K.L."/>
            <person name="Tsai I.J."/>
            <person name="Slot J."/>
            <person name="Sipos G."/>
            <person name="Plett J."/>
            <person name="Nagy L.G."/>
            <person name="Grigoriev I.V."/>
        </authorList>
    </citation>
    <scope>NUCLEOTIDE SEQUENCE</scope>
    <source>
        <strain evidence="2">FPL87.14</strain>
    </source>
</reference>
<keyword evidence="3" id="KW-1185">Reference proteome</keyword>
<keyword evidence="1" id="KW-0812">Transmembrane</keyword>
<comment type="caution">
    <text evidence="2">The sequence shown here is derived from an EMBL/GenBank/DDBJ whole genome shotgun (WGS) entry which is preliminary data.</text>
</comment>
<name>A0AA39M632_9AGAR</name>
<protein>
    <recommendedName>
        <fullName evidence="4">Transmembrane protein</fullName>
    </recommendedName>
</protein>
<dbReference type="InterPro" id="IPR027948">
    <property type="entry name" value="DUF4436"/>
</dbReference>
<dbReference type="AlphaFoldDB" id="A0AA39M632"/>
<dbReference type="Pfam" id="PF14494">
    <property type="entry name" value="DUF4436"/>
    <property type="match status" value="1"/>
</dbReference>
<feature type="transmembrane region" description="Helical" evidence="1">
    <location>
        <begin position="20"/>
        <end position="40"/>
    </location>
</feature>
<keyword evidence="1" id="KW-1133">Transmembrane helix</keyword>
<gene>
    <name evidence="2" type="ORF">EV421DRAFT_1914914</name>
</gene>
<dbReference type="EMBL" id="JAUEPT010000272">
    <property type="protein sequence ID" value="KAK0421879.1"/>
    <property type="molecule type" value="Genomic_DNA"/>
</dbReference>
<evidence type="ECO:0000313" key="2">
    <source>
        <dbReference type="EMBL" id="KAK0421879.1"/>
    </source>
</evidence>